<protein>
    <submittedName>
        <fullName evidence="1">Uncharacterized protein</fullName>
    </submittedName>
</protein>
<proteinExistence type="predicted"/>
<sequence>MLPIVMGSVYVEAQKKKIKIKGGALPIARRSKPHVTQFFNRDRLAFTALYRTGHVSPEQLYQCGLADSRINNLIRDGHFEKVAYKQRGQIRECYKLTKLGRETATRYWGLERSYRAQSPAHDLALAEKYFSLPQEIRETWSTESQIRDQFMEQLSVLRDQGKEAEAALYEKMLERGLLSMPDAS</sequence>
<dbReference type="eggNOG" id="ENOG502ZX7Y">
    <property type="taxonomic scope" value="Bacteria"/>
</dbReference>
<dbReference type="Proteomes" id="UP000028123">
    <property type="component" value="Unassembled WGS sequence"/>
</dbReference>
<reference evidence="1 2" key="1">
    <citation type="submission" date="2014-06" db="EMBL/GenBank/DDBJ databases">
        <title>Draft genome sequence of Paenibacillus sp. MSt1.</title>
        <authorList>
            <person name="Aw Y.K."/>
            <person name="Ong K.S."/>
            <person name="Gan H.M."/>
            <person name="Lee S.M."/>
        </authorList>
    </citation>
    <scope>NUCLEOTIDE SEQUENCE [LARGE SCALE GENOMIC DNA]</scope>
    <source>
        <strain evidence="1 2">MSt1</strain>
    </source>
</reference>
<organism evidence="1 2">
    <name type="scientific">Paenibacillus tyrfis</name>
    <dbReference type="NCBI Taxonomy" id="1501230"/>
    <lineage>
        <taxon>Bacteria</taxon>
        <taxon>Bacillati</taxon>
        <taxon>Bacillota</taxon>
        <taxon>Bacilli</taxon>
        <taxon>Bacillales</taxon>
        <taxon>Paenibacillaceae</taxon>
        <taxon>Paenibacillus</taxon>
    </lineage>
</organism>
<keyword evidence="2" id="KW-1185">Reference proteome</keyword>
<evidence type="ECO:0000313" key="1">
    <source>
        <dbReference type="EMBL" id="KEQ21578.1"/>
    </source>
</evidence>
<dbReference type="EMBL" id="JNVM01000076">
    <property type="protein sequence ID" value="KEQ21578.1"/>
    <property type="molecule type" value="Genomic_DNA"/>
</dbReference>
<dbReference type="AlphaFoldDB" id="A0A081NT05"/>
<evidence type="ECO:0000313" key="2">
    <source>
        <dbReference type="Proteomes" id="UP000028123"/>
    </source>
</evidence>
<name>A0A081NT05_9BACL</name>
<comment type="caution">
    <text evidence="1">The sequence shown here is derived from an EMBL/GenBank/DDBJ whole genome shotgun (WGS) entry which is preliminary data.</text>
</comment>
<gene>
    <name evidence="1" type="ORF">ET33_35445</name>
</gene>
<accession>A0A081NT05</accession>